<dbReference type="Proteomes" id="UP001500630">
    <property type="component" value="Unassembled WGS sequence"/>
</dbReference>
<dbReference type="Pfam" id="PF22234">
    <property type="entry name" value="Rv2466c-like"/>
    <property type="match status" value="1"/>
</dbReference>
<dbReference type="EMBL" id="BAABDQ010000022">
    <property type="protein sequence ID" value="GAA3585205.1"/>
    <property type="molecule type" value="Genomic_DNA"/>
</dbReference>
<dbReference type="CDD" id="cd02972">
    <property type="entry name" value="DsbA_family"/>
    <property type="match status" value="1"/>
</dbReference>
<sequence length="213" mass="23217">MTRIGAMRHAEAPMVADFWFDPACPYTWITSRWLVEVAKVRPVEVRWHVMSLSVLNEGRDDDPEGDPEGYLWVPVRVCAAVRKAYGQEALGRFYTALWTADGEQRDWMGDLRAALAAAGLPGELAEAGLSTDYDDLVRESHAEGIGLIGEHVGTPVVAVTGGGGERVVFFGPVVSVIPRGEQAGRLWDGTLLVAGTPGFHELKGRPHEEPQLT</sequence>
<comment type="caution">
    <text evidence="1">The sequence shown here is derived from an EMBL/GenBank/DDBJ whole genome shotgun (WGS) entry which is preliminary data.</text>
</comment>
<proteinExistence type="predicted"/>
<evidence type="ECO:0000313" key="1">
    <source>
        <dbReference type="EMBL" id="GAA3585205.1"/>
    </source>
</evidence>
<protein>
    <submittedName>
        <fullName evidence="1">DsbA family protein</fullName>
    </submittedName>
</protein>
<dbReference type="Gene3D" id="3.40.30.10">
    <property type="entry name" value="Glutaredoxin"/>
    <property type="match status" value="1"/>
</dbReference>
<keyword evidence="2" id="KW-1185">Reference proteome</keyword>
<organism evidence="1 2">
    <name type="scientific">Nonomuraea rosea</name>
    <dbReference type="NCBI Taxonomy" id="638574"/>
    <lineage>
        <taxon>Bacteria</taxon>
        <taxon>Bacillati</taxon>
        <taxon>Actinomycetota</taxon>
        <taxon>Actinomycetes</taxon>
        <taxon>Streptosporangiales</taxon>
        <taxon>Streptosporangiaceae</taxon>
        <taxon>Nonomuraea</taxon>
    </lineage>
</organism>
<evidence type="ECO:0000313" key="2">
    <source>
        <dbReference type="Proteomes" id="UP001500630"/>
    </source>
</evidence>
<gene>
    <name evidence="1" type="ORF">GCM10022419_078910</name>
</gene>
<name>A0ABP6YNA9_9ACTN</name>
<dbReference type="InterPro" id="IPR053977">
    <property type="entry name" value="Rv2466c-like"/>
</dbReference>
<dbReference type="SUPFAM" id="SSF52833">
    <property type="entry name" value="Thioredoxin-like"/>
    <property type="match status" value="1"/>
</dbReference>
<accession>A0ABP6YNA9</accession>
<reference evidence="2" key="1">
    <citation type="journal article" date="2019" name="Int. J. Syst. Evol. Microbiol.">
        <title>The Global Catalogue of Microorganisms (GCM) 10K type strain sequencing project: providing services to taxonomists for standard genome sequencing and annotation.</title>
        <authorList>
            <consortium name="The Broad Institute Genomics Platform"/>
            <consortium name="The Broad Institute Genome Sequencing Center for Infectious Disease"/>
            <person name="Wu L."/>
            <person name="Ma J."/>
        </authorList>
    </citation>
    <scope>NUCLEOTIDE SEQUENCE [LARGE SCALE GENOMIC DNA]</scope>
    <source>
        <strain evidence="2">JCM 17326</strain>
    </source>
</reference>
<dbReference type="InterPro" id="IPR036249">
    <property type="entry name" value="Thioredoxin-like_sf"/>
</dbReference>